<organism evidence="2 3">
    <name type="scientific">Pseudoalteromonas holothuriae</name>
    <dbReference type="NCBI Taxonomy" id="2963714"/>
    <lineage>
        <taxon>Bacteria</taxon>
        <taxon>Pseudomonadati</taxon>
        <taxon>Pseudomonadota</taxon>
        <taxon>Gammaproteobacteria</taxon>
        <taxon>Alteromonadales</taxon>
        <taxon>Pseudoalteromonadaceae</taxon>
        <taxon>Pseudoalteromonas</taxon>
    </lineage>
</organism>
<sequence length="247" mass="28534">MTSKDFTTMLEADLGWRKKEVANLLLMETEHNQLLIIKSSVLLLYSHWEGFVKNATKAYLEHVSDKKVGIGALTDNFKAISLKGLINEVDKSCETLTMTNELNLISKLQNSPHKKFMLPRGFSRQEKDKTIVNTKDNLSLKVFKSILHIVGIDYATSLDTKGVFIDEKLLENRNKVAHGNRIERIDNEFDLTIDELKKLKDLVFFLMSALVDDLIYYAEKELYFSDNAHHMRTYLEQRAKEIESYLP</sequence>
<dbReference type="Pfam" id="PF18737">
    <property type="entry name" value="HEPN_MAE_28990"/>
    <property type="match status" value="1"/>
</dbReference>
<comment type="caution">
    <text evidence="2">The sequence shown here is derived from an EMBL/GenBank/DDBJ whole genome shotgun (WGS) entry which is preliminary data.</text>
</comment>
<proteinExistence type="predicted"/>
<dbReference type="InterPro" id="IPR040788">
    <property type="entry name" value="HEPN_MAE_28990"/>
</dbReference>
<dbReference type="EMBL" id="CAMAPD010000002">
    <property type="protein sequence ID" value="CAH9052207.1"/>
    <property type="molecule type" value="Genomic_DNA"/>
</dbReference>
<reference evidence="2 3" key="1">
    <citation type="submission" date="2022-07" db="EMBL/GenBank/DDBJ databases">
        <authorList>
            <person name="Criscuolo A."/>
        </authorList>
    </citation>
    <scope>NUCLEOTIDE SEQUENCE [LARGE SCALE GENOMIC DNA]</scope>
    <source>
        <strain evidence="3">CIP 111951</strain>
    </source>
</reference>
<evidence type="ECO:0000313" key="3">
    <source>
        <dbReference type="Proteomes" id="UP001152485"/>
    </source>
</evidence>
<protein>
    <recommendedName>
        <fullName evidence="1">MAE-28990/MAE-18760-like HEPN domain-containing protein</fullName>
    </recommendedName>
</protein>
<dbReference type="RefSeq" id="WP_261591769.1">
    <property type="nucleotide sequence ID" value="NZ_CAMAPD010000002.1"/>
</dbReference>
<accession>A0ABM9GE82</accession>
<feature type="domain" description="MAE-28990/MAE-18760-like HEPN" evidence="1">
    <location>
        <begin position="7"/>
        <end position="223"/>
    </location>
</feature>
<evidence type="ECO:0000259" key="1">
    <source>
        <dbReference type="Pfam" id="PF18737"/>
    </source>
</evidence>
<dbReference type="Proteomes" id="UP001152485">
    <property type="component" value="Unassembled WGS sequence"/>
</dbReference>
<name>A0ABM9GE82_9GAMM</name>
<gene>
    <name evidence="2" type="ORF">PSECIP111951_00569</name>
</gene>
<evidence type="ECO:0000313" key="2">
    <source>
        <dbReference type="EMBL" id="CAH9052207.1"/>
    </source>
</evidence>